<accession>A0ACB1ARD4</accession>
<protein>
    <submittedName>
        <fullName evidence="1">Uncharacterized protein</fullName>
    </submittedName>
</protein>
<evidence type="ECO:0000313" key="2">
    <source>
        <dbReference type="Proteomes" id="UP001497535"/>
    </source>
</evidence>
<evidence type="ECO:0000313" key="1">
    <source>
        <dbReference type="EMBL" id="CAK5099837.1"/>
    </source>
</evidence>
<gene>
    <name evidence="1" type="ORF">MENTE1834_LOCUS41922</name>
</gene>
<dbReference type="Proteomes" id="UP001497535">
    <property type="component" value="Unassembled WGS sequence"/>
</dbReference>
<proteinExistence type="predicted"/>
<keyword evidence="2" id="KW-1185">Reference proteome</keyword>
<reference evidence="1" key="1">
    <citation type="submission" date="2023-11" db="EMBL/GenBank/DDBJ databases">
        <authorList>
            <person name="Poullet M."/>
        </authorList>
    </citation>
    <scope>NUCLEOTIDE SEQUENCE</scope>
    <source>
        <strain evidence="1">E1834</strain>
    </source>
</reference>
<comment type="caution">
    <text evidence="1">The sequence shown here is derived from an EMBL/GenBank/DDBJ whole genome shotgun (WGS) entry which is preliminary data.</text>
</comment>
<dbReference type="EMBL" id="CAVMJV010000106">
    <property type="protein sequence ID" value="CAK5099837.1"/>
    <property type="molecule type" value="Genomic_DNA"/>
</dbReference>
<name>A0ACB1ARD4_MELEN</name>
<sequence length="1659" mass="184317">MISEKSGLVVPVVLWGPKPPRSRIKQISSIRNGKIILTGSEDGIVMQWMVDESLGWIQPQMVMLAHKTCISCISPNSTSVSASKFISCSEDGHICLWDSADGRIIDSMRTNYVHRKMKPYACKNLHEILFCVGDYTDVVAIHPHDLNVLYTLNSRAEPDWMNSITLVKPNDKIDVLIGVSLSGVAKLWSLNELNMKDNTTNILFEEESKFIAPRNVHSITCSEKNVRMMLVVCANSWQVIDPSTLGQLVVSECAIEALEGMIVDIDKVAIGFADSTIVLFQLPRSKLVGRQIRERFGEKPSNIAGIEQPFVFALLKSVASPNLQPLLNPVKFFFDSKLSSDKTHRQITYRLDEQSSSISFWHVPKNLELLVSEFVRTRRPIVYEPTIRQCLSDAWSRLSPTPPAIANIESGSTIQATIYVSTQDKLFLGRSDGSIMTMSACQVIMVALLDGYNNESTQLKILPNGHSSSVTCFLYPFAESNRYDPNLLLSGSADFSVIVWNVTNDERLHRFSSQGGTITQLLVPPVNCNTKLLDCICCIAADNSACFVSLKKLRCVLLASRQQFPIVDIRWRPLSDQILLKCEDDSVYVWNIETGFFEFSGNRVSKMDRKIVSGLRYLARKGLVRLGSIKLGPKNCLDPRPDSKTATLVRSYFLNFFKGVLDQVITGLASDEILMNSSTDEQLGFGSEDENSFGTASQTAVQMLRALKQKDMAAVKIKRNFLPPPPSSVCITSSSSFRRDSSSSSSNNLCCSPPFREPDDEEEMKKIIAGQHGTDKENEDDSSTINNNNTNLHLISPPLEIVQMSTCSDTTHIILFDVNALINGLLILDSCDDERENFDKERISIIDTITNYNCDSKHQNGLSNSNYLSLKELSTNNNLNLKQQNGGISSSKNNNILLQQQPSLYLDTAKLLISLLHAWDNDESVDDIAINSLKLSKPKIPLCFGTISKGYVSLYTPYSSGKIPALDDFSFKSFSKNIHWQMSKTLTTIHLLAVVSLSNTLMALKNRYYYNSKRMSLRRSPSSKSTEDQLSECESHKVKQSWSNIAALHCILLPERIKPKNSYASPKLDMLARKWQDSCIEIRDAAQALLIRELNRLGPEGFFLNHHFNFIFPNIGRQQLIKKWANFLPVLLDQSISIFSTQNASTTNPPSSKNLNNSANIEYNPTDSQQPDSLSAISSTRISSASSVSSSKSPPPPRPSVPPIPPRSSNSTPLPQVLPLTSIEDNNSSSCDFSTTTNNYSHKICVNQSSKSTSTISGGEGGENNTNSDVTEQTTTIAFASSYNTSTENQQQHESSTILNDQLYLGGINQIRRNQATAIIFLGVMGAEFPNDLQRHLDICRATAHSLLELLLSPTTVYPPLLIPQNSLLRRAAIDLLGRGFVLWQPHLDLPKMLIGLLNLAAECERHLPAGPLPSGVQLSPEADACRTARHALSLIASSRPQALITALNMEVIRYNAVAQHQTIQHPIPSPLTKSRNEVLRLLEQLSERQYNFVVDLIVQVGDILVHCLDLSLLKQRSITDLFPPIAKFYMVTYCPTTRRLAFGGKNGTIVIHELRLSKSQSVKAHNVPITASAFSEDGKYLAAYAAQEAKISFWQTQQTFLGMGQSQVRCARMQPAPGEFPVISPGGSYQLFRARLVWINSKSLTLMLPNGKENRFSV</sequence>
<organism evidence="1 2">
    <name type="scientific">Meloidogyne enterolobii</name>
    <name type="common">Root-knot nematode worm</name>
    <name type="synonym">Meloidogyne mayaguensis</name>
    <dbReference type="NCBI Taxonomy" id="390850"/>
    <lineage>
        <taxon>Eukaryota</taxon>
        <taxon>Metazoa</taxon>
        <taxon>Ecdysozoa</taxon>
        <taxon>Nematoda</taxon>
        <taxon>Chromadorea</taxon>
        <taxon>Rhabditida</taxon>
        <taxon>Tylenchina</taxon>
        <taxon>Tylenchomorpha</taxon>
        <taxon>Tylenchoidea</taxon>
        <taxon>Meloidogynidae</taxon>
        <taxon>Meloidogyninae</taxon>
        <taxon>Meloidogyne</taxon>
    </lineage>
</organism>